<reference evidence="1 2" key="1">
    <citation type="submission" date="2011-11" db="EMBL/GenBank/DDBJ databases">
        <title>Complete sequence of Granulicella mallensis MP5ACTX8.</title>
        <authorList>
            <consortium name="US DOE Joint Genome Institute"/>
            <person name="Lucas S."/>
            <person name="Copeland A."/>
            <person name="Lapidus A."/>
            <person name="Cheng J.-F."/>
            <person name="Goodwin L."/>
            <person name="Pitluck S."/>
            <person name="Peters L."/>
            <person name="Lu M."/>
            <person name="Detter J.C."/>
            <person name="Han C."/>
            <person name="Tapia R."/>
            <person name="Land M."/>
            <person name="Hauser L."/>
            <person name="Kyrpides N."/>
            <person name="Ivanova N."/>
            <person name="Mikhailova N."/>
            <person name="Pagani I."/>
            <person name="Rawat S."/>
            <person name="Mannisto M."/>
            <person name="Haggblom M."/>
            <person name="Woyke T."/>
        </authorList>
    </citation>
    <scope>NUCLEOTIDE SEQUENCE [LARGE SCALE GENOMIC DNA]</scope>
    <source>
        <strain evidence="2">ATCC BAA-1857 / DSM 23137 / MP5ACTX8</strain>
    </source>
</reference>
<dbReference type="AlphaFoldDB" id="G8NRW8"/>
<dbReference type="RefSeq" id="WP_014263965.1">
    <property type="nucleotide sequence ID" value="NC_016631.1"/>
</dbReference>
<accession>G8NRW8</accession>
<organism evidence="1 2">
    <name type="scientific">Granulicella mallensis (strain ATCC BAA-1857 / DSM 23137 / MP5ACTX8)</name>
    <dbReference type="NCBI Taxonomy" id="682795"/>
    <lineage>
        <taxon>Bacteria</taxon>
        <taxon>Pseudomonadati</taxon>
        <taxon>Acidobacteriota</taxon>
        <taxon>Terriglobia</taxon>
        <taxon>Terriglobales</taxon>
        <taxon>Acidobacteriaceae</taxon>
        <taxon>Granulicella</taxon>
    </lineage>
</organism>
<sequence length="53" mass="6101">MALHTEPFDVADYLTDEETISAYLTEVLESEDPRYIAKALEAIARVRNRMTQL</sequence>
<protein>
    <submittedName>
        <fullName evidence="1">Putative transcriptional regulator</fullName>
    </submittedName>
</protein>
<dbReference type="HOGENOM" id="CLU_3062058_0_0_0"/>
<dbReference type="InterPro" id="IPR014057">
    <property type="entry name" value="HI1420"/>
</dbReference>
<dbReference type="STRING" id="682795.AciX8_0732"/>
<proteinExistence type="predicted"/>
<evidence type="ECO:0000313" key="1">
    <source>
        <dbReference type="EMBL" id="AEU35081.1"/>
    </source>
</evidence>
<dbReference type="EMBL" id="CP003130">
    <property type="protein sequence ID" value="AEU35081.1"/>
    <property type="molecule type" value="Genomic_DNA"/>
</dbReference>
<gene>
    <name evidence="1" type="ordered locus">AciX8_0732</name>
</gene>
<dbReference type="Pfam" id="PF21716">
    <property type="entry name" value="dnstrm_HI1420"/>
    <property type="match status" value="1"/>
</dbReference>
<name>G8NRW8_GRAMM</name>
<dbReference type="KEGG" id="gma:AciX8_0732"/>
<keyword evidence="2" id="KW-1185">Reference proteome</keyword>
<dbReference type="Proteomes" id="UP000007113">
    <property type="component" value="Chromosome"/>
</dbReference>
<dbReference type="eggNOG" id="COG3636">
    <property type="taxonomic scope" value="Bacteria"/>
</dbReference>
<evidence type="ECO:0000313" key="2">
    <source>
        <dbReference type="Proteomes" id="UP000007113"/>
    </source>
</evidence>